<evidence type="ECO:0000313" key="2">
    <source>
        <dbReference type="RefSeq" id="XP_020555029.1"/>
    </source>
</evidence>
<protein>
    <submittedName>
        <fullName evidence="2">Uncharacterized protein LOC110013257</fullName>
    </submittedName>
</protein>
<organism evidence="1 2">
    <name type="scientific">Sesamum indicum</name>
    <name type="common">Oriental sesame</name>
    <name type="synonym">Sesamum orientale</name>
    <dbReference type="NCBI Taxonomy" id="4182"/>
    <lineage>
        <taxon>Eukaryota</taxon>
        <taxon>Viridiplantae</taxon>
        <taxon>Streptophyta</taxon>
        <taxon>Embryophyta</taxon>
        <taxon>Tracheophyta</taxon>
        <taxon>Spermatophyta</taxon>
        <taxon>Magnoliopsida</taxon>
        <taxon>eudicotyledons</taxon>
        <taxon>Gunneridae</taxon>
        <taxon>Pentapetalae</taxon>
        <taxon>asterids</taxon>
        <taxon>lamiids</taxon>
        <taxon>Lamiales</taxon>
        <taxon>Pedaliaceae</taxon>
        <taxon>Sesamum</taxon>
    </lineage>
</organism>
<dbReference type="AlphaFoldDB" id="A0A8M8VFR5"/>
<dbReference type="InterPro" id="IPR043502">
    <property type="entry name" value="DNA/RNA_pol_sf"/>
</dbReference>
<dbReference type="CDD" id="cd09272">
    <property type="entry name" value="RNase_HI_RT_Ty1"/>
    <property type="match status" value="1"/>
</dbReference>
<dbReference type="SUPFAM" id="SSF56672">
    <property type="entry name" value="DNA/RNA polymerases"/>
    <property type="match status" value="1"/>
</dbReference>
<dbReference type="RefSeq" id="XP_020555029.1">
    <property type="nucleotide sequence ID" value="XM_020699370.1"/>
</dbReference>
<dbReference type="PANTHER" id="PTHR11439:SF470">
    <property type="entry name" value="CYSTEINE-RICH RLK (RECEPTOR-LIKE PROTEIN KINASE) 8"/>
    <property type="match status" value="1"/>
</dbReference>
<keyword evidence="1" id="KW-1185">Reference proteome</keyword>
<name>A0A8M8VFR5_SESIN</name>
<dbReference type="KEGG" id="sind:110013257"/>
<dbReference type="OrthoDB" id="850529at2759"/>
<gene>
    <name evidence="2" type="primary">LOC110013257</name>
</gene>
<sequence>MQSPCQDHWEAALHLIKYLKGTQHRGLHLNSNNNFNLEAYCDADWATCKETRKSLTGYCIFLGGSLISWKTKKQTTVSRSTAEAEYRSMGSTTCELVWIYSLLRDLRVDIQTPIPFYCDNQAALYITANPVFHERTKHIEIDCHLVRDKYKEGFIAPKHIASKEQPADLFTKILIGTRFMYLVSKLNLVNVLTSSA</sequence>
<evidence type="ECO:0000313" key="1">
    <source>
        <dbReference type="Proteomes" id="UP000504604"/>
    </source>
</evidence>
<accession>A0A8M8VFR5</accession>
<proteinExistence type="predicted"/>
<dbReference type="PANTHER" id="PTHR11439">
    <property type="entry name" value="GAG-POL-RELATED RETROTRANSPOSON"/>
    <property type="match status" value="1"/>
</dbReference>
<reference evidence="2" key="1">
    <citation type="submission" date="2025-08" db="UniProtKB">
        <authorList>
            <consortium name="RefSeq"/>
        </authorList>
    </citation>
    <scope>IDENTIFICATION</scope>
</reference>
<dbReference type="GeneID" id="110013257"/>
<dbReference type="Proteomes" id="UP000504604">
    <property type="component" value="Linkage group LG16"/>
</dbReference>